<comment type="similarity">
    <text evidence="4">Belongs to the arginase family.</text>
</comment>
<keyword evidence="1" id="KW-0479">Metal-binding</keyword>
<sequence>MTTSRRESDGDTGDNAPVIALISAPSNLGLRPPQPGAVPGTAKAPEALREAGLHETLLGRGAVDWGVVLPGRYVDDGASRAPGTVRNQGAIVYHARLLAHRIVEACSAGYAPLVLGGDCSLLVAAGMASKVSGGGGLVHVDGHTDFRHPGNSDMYGSLAGEDLAAALGLHLPEIADVDGLGPYFEANATAHVGCRREDEDVAELSALIAMTIPADRVILHGGVRAAAQILAVPDLERGFWLQVDVDVLDPEHMPAVDSPDPGGLAPDELIALLRGLAPRAWGASVTVFDPDLDPDGAYAETVARIIEEGLGELGTDAAESD</sequence>
<dbReference type="InterPro" id="IPR023696">
    <property type="entry name" value="Ureohydrolase_dom_sf"/>
</dbReference>
<keyword evidence="6" id="KW-1185">Reference proteome</keyword>
<keyword evidence="3" id="KW-0464">Manganese</keyword>
<dbReference type="EC" id="3.5.3.1" evidence="5"/>
<evidence type="ECO:0000256" key="2">
    <source>
        <dbReference type="ARBA" id="ARBA00022801"/>
    </source>
</evidence>
<evidence type="ECO:0000256" key="1">
    <source>
        <dbReference type="ARBA" id="ARBA00022723"/>
    </source>
</evidence>
<dbReference type="RefSeq" id="WP_307363964.1">
    <property type="nucleotide sequence ID" value="NZ_JAUSXK010000001.1"/>
</dbReference>
<dbReference type="InterPro" id="IPR006035">
    <property type="entry name" value="Ureohydrolase"/>
</dbReference>
<dbReference type="PRINTS" id="PR00116">
    <property type="entry name" value="ARGINASE"/>
</dbReference>
<dbReference type="Pfam" id="PF00491">
    <property type="entry name" value="Arginase"/>
    <property type="match status" value="1"/>
</dbReference>
<dbReference type="Proteomes" id="UP001239085">
    <property type="component" value="Unassembled WGS sequence"/>
</dbReference>
<evidence type="ECO:0000313" key="6">
    <source>
        <dbReference type="Proteomes" id="UP001239085"/>
    </source>
</evidence>
<dbReference type="CDD" id="cd09999">
    <property type="entry name" value="Arginase-like_1"/>
    <property type="match status" value="1"/>
</dbReference>
<dbReference type="Gene3D" id="3.40.800.10">
    <property type="entry name" value="Ureohydrolase domain"/>
    <property type="match status" value="1"/>
</dbReference>
<dbReference type="PROSITE" id="PS51409">
    <property type="entry name" value="ARGINASE_2"/>
    <property type="match status" value="1"/>
</dbReference>
<comment type="caution">
    <text evidence="5">The sequence shown here is derived from an EMBL/GenBank/DDBJ whole genome shotgun (WGS) entry which is preliminary data.</text>
</comment>
<dbReference type="PANTHER" id="PTHR43782:SF3">
    <property type="entry name" value="ARGINASE"/>
    <property type="match status" value="1"/>
</dbReference>
<name>A0ABU0PE26_9MICO</name>
<protein>
    <submittedName>
        <fullName evidence="5">Arginase</fullName>
        <ecNumber evidence="5">3.5.3.1</ecNumber>
    </submittedName>
</protein>
<reference evidence="5 6" key="1">
    <citation type="submission" date="2023-07" db="EMBL/GenBank/DDBJ databases">
        <title>Comparative genomics of wheat-associated soil bacteria to identify genetic determinants of phenazine resistance.</title>
        <authorList>
            <person name="Mouncey N."/>
        </authorList>
    </citation>
    <scope>NUCLEOTIDE SEQUENCE [LARGE SCALE GENOMIC DNA]</scope>
    <source>
        <strain evidence="5 6">W2I7</strain>
    </source>
</reference>
<accession>A0ABU0PE26</accession>
<organism evidence="5 6">
    <name type="scientific">Microbacterium murale</name>
    <dbReference type="NCBI Taxonomy" id="1081040"/>
    <lineage>
        <taxon>Bacteria</taxon>
        <taxon>Bacillati</taxon>
        <taxon>Actinomycetota</taxon>
        <taxon>Actinomycetes</taxon>
        <taxon>Micrococcales</taxon>
        <taxon>Microbacteriaceae</taxon>
        <taxon>Microbacterium</taxon>
    </lineage>
</organism>
<proteinExistence type="inferred from homology"/>
<keyword evidence="2 5" id="KW-0378">Hydrolase</keyword>
<dbReference type="PANTHER" id="PTHR43782">
    <property type="entry name" value="ARGINASE"/>
    <property type="match status" value="1"/>
</dbReference>
<evidence type="ECO:0000256" key="3">
    <source>
        <dbReference type="ARBA" id="ARBA00023211"/>
    </source>
</evidence>
<dbReference type="GO" id="GO:0004053">
    <property type="term" value="F:arginase activity"/>
    <property type="evidence" value="ECO:0007669"/>
    <property type="project" value="UniProtKB-EC"/>
</dbReference>
<evidence type="ECO:0000313" key="5">
    <source>
        <dbReference type="EMBL" id="MDQ0645573.1"/>
    </source>
</evidence>
<dbReference type="SUPFAM" id="SSF52768">
    <property type="entry name" value="Arginase/deacetylase"/>
    <property type="match status" value="1"/>
</dbReference>
<dbReference type="EMBL" id="JAUSXK010000001">
    <property type="protein sequence ID" value="MDQ0645573.1"/>
    <property type="molecule type" value="Genomic_DNA"/>
</dbReference>
<evidence type="ECO:0000256" key="4">
    <source>
        <dbReference type="PROSITE-ProRule" id="PRU00742"/>
    </source>
</evidence>
<gene>
    <name evidence="5" type="ORF">QFZ46_003733</name>
</gene>